<evidence type="ECO:0000256" key="3">
    <source>
        <dbReference type="ARBA" id="ARBA00022763"/>
    </source>
</evidence>
<keyword evidence="10" id="KW-1185">Reference proteome</keyword>
<dbReference type="RefSeq" id="WP_337249084.1">
    <property type="nucleotide sequence ID" value="NZ_BAAAPI010000002.1"/>
</dbReference>
<dbReference type="SUPFAM" id="SSF143081">
    <property type="entry name" value="BB1717-like"/>
    <property type="match status" value="1"/>
</dbReference>
<dbReference type="Pfam" id="PF02586">
    <property type="entry name" value="SRAP"/>
    <property type="match status" value="1"/>
</dbReference>
<evidence type="ECO:0000256" key="6">
    <source>
        <dbReference type="ARBA" id="ARBA00023125"/>
    </source>
</evidence>
<keyword evidence="6" id="KW-0238">DNA-binding</keyword>
<evidence type="ECO:0000256" key="4">
    <source>
        <dbReference type="ARBA" id="ARBA00022801"/>
    </source>
</evidence>
<proteinExistence type="inferred from homology"/>
<keyword evidence="4 8" id="KW-0378">Hydrolase</keyword>
<keyword evidence="7" id="KW-0456">Lyase</keyword>
<accession>A0ABS1SGB0</accession>
<evidence type="ECO:0000256" key="7">
    <source>
        <dbReference type="ARBA" id="ARBA00023239"/>
    </source>
</evidence>
<evidence type="ECO:0000313" key="9">
    <source>
        <dbReference type="EMBL" id="MBL3678524.1"/>
    </source>
</evidence>
<dbReference type="Gene3D" id="3.90.1680.10">
    <property type="entry name" value="SOS response associated peptidase-like"/>
    <property type="match status" value="1"/>
</dbReference>
<dbReference type="EMBL" id="QYAC01000002">
    <property type="protein sequence ID" value="MBL3678524.1"/>
    <property type="molecule type" value="Genomic_DNA"/>
</dbReference>
<keyword evidence="3" id="KW-0227">DNA damage</keyword>
<comment type="similarity">
    <text evidence="1 8">Belongs to the SOS response-associated peptidase family.</text>
</comment>
<dbReference type="InterPro" id="IPR003738">
    <property type="entry name" value="SRAP"/>
</dbReference>
<keyword evidence="5" id="KW-0190">Covalent protein-DNA linkage</keyword>
<dbReference type="Proteomes" id="UP001645859">
    <property type="component" value="Unassembled WGS sequence"/>
</dbReference>
<dbReference type="PANTHER" id="PTHR13604:SF0">
    <property type="entry name" value="ABASIC SITE PROCESSING PROTEIN HMCES"/>
    <property type="match status" value="1"/>
</dbReference>
<evidence type="ECO:0000256" key="8">
    <source>
        <dbReference type="RuleBase" id="RU364100"/>
    </source>
</evidence>
<evidence type="ECO:0000256" key="1">
    <source>
        <dbReference type="ARBA" id="ARBA00008136"/>
    </source>
</evidence>
<dbReference type="InterPro" id="IPR036590">
    <property type="entry name" value="SRAP-like"/>
</dbReference>
<gene>
    <name evidence="9" type="ORF">D3230_04330</name>
</gene>
<evidence type="ECO:0000313" key="10">
    <source>
        <dbReference type="Proteomes" id="UP001645859"/>
    </source>
</evidence>
<evidence type="ECO:0000256" key="2">
    <source>
        <dbReference type="ARBA" id="ARBA00022670"/>
    </source>
</evidence>
<protein>
    <recommendedName>
        <fullName evidence="8">Abasic site processing protein</fullName>
        <ecNumber evidence="8">3.4.-.-</ecNumber>
    </recommendedName>
</protein>
<comment type="caution">
    <text evidence="9">The sequence shown here is derived from an EMBL/GenBank/DDBJ whole genome shotgun (WGS) entry which is preliminary data.</text>
</comment>
<reference evidence="9 10" key="1">
    <citation type="submission" date="2018-09" db="EMBL/GenBank/DDBJ databases">
        <title>Comparative genomics of Leucobacter spp.</title>
        <authorList>
            <person name="Reis A.C."/>
            <person name="Kolvenbach B.A."/>
            <person name="Corvini P.F.X."/>
            <person name="Nunes O.C."/>
        </authorList>
    </citation>
    <scope>NUCLEOTIDE SEQUENCE [LARGE SCALE GENOMIC DNA]</scope>
    <source>
        <strain evidence="9 10">TAN 31504</strain>
    </source>
</reference>
<name>A0ABS1SGB0_9MICO</name>
<organism evidence="9 10">
    <name type="scientific">Leucobacter chromiireducens subsp. solipictus</name>
    <dbReference type="NCBI Taxonomy" id="398235"/>
    <lineage>
        <taxon>Bacteria</taxon>
        <taxon>Bacillati</taxon>
        <taxon>Actinomycetota</taxon>
        <taxon>Actinomycetes</taxon>
        <taxon>Micrococcales</taxon>
        <taxon>Microbacteriaceae</taxon>
        <taxon>Leucobacter</taxon>
    </lineage>
</organism>
<sequence length="221" mass="24338">MDMSGSGGLSHCLTGRPDDYQASWNVKPTHQIPITFTSQNYAVKSFGLVPWSLVAPWSASTTFKFPTLNARSEQIALNALYIVLKPQRRLNPGAGFYRWSGPKSSRASHAFFDPNPILPLAGLYSWWRQPAAIIGEGWCLTVRILTRTSTGMMKSLHVRMPVRMSDGFLLGWLDPDTVGDQLLLDAVSKASIPISEQLCEHTVKPFHGDGPELIEPASSPS</sequence>
<dbReference type="PANTHER" id="PTHR13604">
    <property type="entry name" value="DC12-RELATED"/>
    <property type="match status" value="1"/>
</dbReference>
<evidence type="ECO:0000256" key="5">
    <source>
        <dbReference type="ARBA" id="ARBA00023124"/>
    </source>
</evidence>
<dbReference type="EC" id="3.4.-.-" evidence="8"/>
<keyword evidence="2 8" id="KW-0645">Protease</keyword>